<dbReference type="Proteomes" id="UP000254101">
    <property type="component" value="Unassembled WGS sequence"/>
</dbReference>
<evidence type="ECO:0000256" key="1">
    <source>
        <dbReference type="SAM" id="Phobius"/>
    </source>
</evidence>
<sequence>MTVTAYISRLARITLFIAALIAFVIAIVPSAPGPDSLNDKVNHALAFFVLAALAHAGWPKAGPLRVFLVLTVFGALIEGAQYVMALGREAEVLDLVADMVGTAAGLIVAHLVLRFAPELVAEVEGS</sequence>
<proteinExistence type="predicted"/>
<organism evidence="2 3">
    <name type="scientific">Alteriqipengyuania lutimaris</name>
    <dbReference type="NCBI Taxonomy" id="1538146"/>
    <lineage>
        <taxon>Bacteria</taxon>
        <taxon>Pseudomonadati</taxon>
        <taxon>Pseudomonadota</taxon>
        <taxon>Alphaproteobacteria</taxon>
        <taxon>Sphingomonadales</taxon>
        <taxon>Erythrobacteraceae</taxon>
        <taxon>Alteriqipengyuania</taxon>
    </lineage>
</organism>
<feature type="transmembrane region" description="Helical" evidence="1">
    <location>
        <begin position="41"/>
        <end position="58"/>
    </location>
</feature>
<dbReference type="EMBL" id="QRBB01000002">
    <property type="protein sequence ID" value="RDS76091.1"/>
    <property type="molecule type" value="Genomic_DNA"/>
</dbReference>
<feature type="transmembrane region" description="Helical" evidence="1">
    <location>
        <begin position="6"/>
        <end position="29"/>
    </location>
</feature>
<accession>A0A395LHH6</accession>
<dbReference type="RefSeq" id="WP_115493358.1">
    <property type="nucleotide sequence ID" value="NZ_JACHWW010000002.1"/>
</dbReference>
<dbReference type="OrthoDB" id="7429094at2"/>
<evidence type="ECO:0000313" key="2">
    <source>
        <dbReference type="EMBL" id="RDS76091.1"/>
    </source>
</evidence>
<dbReference type="PANTHER" id="PTHR28008:SF1">
    <property type="entry name" value="DOMAIN PROTEIN, PUTATIVE (AFU_ORTHOLOGUE AFUA_3G10980)-RELATED"/>
    <property type="match status" value="1"/>
</dbReference>
<comment type="caution">
    <text evidence="2">The sequence shown here is derived from an EMBL/GenBank/DDBJ whole genome shotgun (WGS) entry which is preliminary data.</text>
</comment>
<dbReference type="NCBIfam" id="NF037970">
    <property type="entry name" value="vanZ_1"/>
    <property type="match status" value="1"/>
</dbReference>
<gene>
    <name evidence="2" type="ORF">DL238_15675</name>
</gene>
<name>A0A395LHH6_9SPHN</name>
<feature type="transmembrane region" description="Helical" evidence="1">
    <location>
        <begin position="64"/>
        <end position="83"/>
    </location>
</feature>
<keyword evidence="3" id="KW-1185">Reference proteome</keyword>
<reference evidence="2 3" key="1">
    <citation type="submission" date="2018-07" db="EMBL/GenBank/DDBJ databases">
        <title>Erythrobacter nanhaiensis sp. nov., a novel member of the genus Erythrobacter isolated from the South China Sea.</title>
        <authorList>
            <person name="Chen X."/>
            <person name="Liu J."/>
        </authorList>
    </citation>
    <scope>NUCLEOTIDE SEQUENCE [LARGE SCALE GENOMIC DNA]</scope>
    <source>
        <strain evidence="2 3">S-5</strain>
    </source>
</reference>
<evidence type="ECO:0000313" key="3">
    <source>
        <dbReference type="Proteomes" id="UP000254101"/>
    </source>
</evidence>
<keyword evidence="1" id="KW-0472">Membrane</keyword>
<dbReference type="PANTHER" id="PTHR28008">
    <property type="entry name" value="DOMAIN PROTEIN, PUTATIVE (AFU_ORTHOLOGUE AFUA_3G10980)-RELATED"/>
    <property type="match status" value="1"/>
</dbReference>
<keyword evidence="1" id="KW-0812">Transmembrane</keyword>
<keyword evidence="1" id="KW-1133">Transmembrane helix</keyword>
<feature type="transmembrane region" description="Helical" evidence="1">
    <location>
        <begin position="95"/>
        <end position="116"/>
    </location>
</feature>
<protein>
    <submittedName>
        <fullName evidence="2">Teicoplanin resistance protein VanZ</fullName>
    </submittedName>
</protein>
<dbReference type="AlphaFoldDB" id="A0A395LHH6"/>